<evidence type="ECO:0000256" key="5">
    <source>
        <dbReference type="SAM" id="Phobius"/>
    </source>
</evidence>
<feature type="transmembrane region" description="Helical" evidence="5">
    <location>
        <begin position="21"/>
        <end position="39"/>
    </location>
</feature>
<feature type="transmembrane region" description="Helical" evidence="5">
    <location>
        <begin position="139"/>
        <end position="156"/>
    </location>
</feature>
<feature type="transmembrane region" description="Helical" evidence="5">
    <location>
        <begin position="45"/>
        <end position="67"/>
    </location>
</feature>
<proteinExistence type="predicted"/>
<evidence type="ECO:0008006" key="8">
    <source>
        <dbReference type="Google" id="ProtNLM"/>
    </source>
</evidence>
<dbReference type="EMBL" id="CAKLCM010000003">
    <property type="protein sequence ID" value="CAH0529705.1"/>
    <property type="molecule type" value="Genomic_DNA"/>
</dbReference>
<reference evidence="6" key="1">
    <citation type="submission" date="2021-12" db="EMBL/GenBank/DDBJ databases">
        <authorList>
            <person name="Rodrigo-Torres L."/>
            <person name="Arahal R. D."/>
            <person name="Lucena T."/>
        </authorList>
    </citation>
    <scope>NUCLEOTIDE SEQUENCE</scope>
    <source>
        <strain evidence="6">CECT 8226</strain>
    </source>
</reference>
<dbReference type="PANTHER" id="PTHR37955">
    <property type="entry name" value="TELLURITE RESISTANCE PROTEIN TEHA"/>
    <property type="match status" value="1"/>
</dbReference>
<sequence>MTIRLADLKRLIQFHNVPTSQASLALGMIGLGQAWGLYVPDVGAWLHPILASIGACLLIPVLLKYALNRHIFAADIKNPLTGSLMAPMSMALLILCDYLAHVLPLIAYPLWFGAVTLHISMAILFFFHQLRAFRIENIVPSWFLYPVGLISSSLAGSQFGHTVYSETIATICITIYFFMLPLVLYRLVFEGMLRKRARPTIAIMAAPINLTLSAYLVNFNEPDPILTGALAGIAITMTLMIYLCYFRLLRLKFQPSIAAITFPSVISSIAMHRLTSFFESAYPHWHWLHNFGYFELTIATLAVAWVSLGFIKLYWPEIKVPLIN</sequence>
<evidence type="ECO:0000256" key="4">
    <source>
        <dbReference type="ARBA" id="ARBA00023136"/>
    </source>
</evidence>
<feature type="transmembrane region" description="Helical" evidence="5">
    <location>
        <begin position="225"/>
        <end position="245"/>
    </location>
</feature>
<keyword evidence="3 5" id="KW-1133">Transmembrane helix</keyword>
<feature type="transmembrane region" description="Helical" evidence="5">
    <location>
        <begin position="79"/>
        <end position="100"/>
    </location>
</feature>
<keyword evidence="7" id="KW-1185">Reference proteome</keyword>
<accession>A0ABM8ZN30</accession>
<gene>
    <name evidence="6" type="ORF">VHP8226_03460</name>
</gene>
<comment type="subcellular location">
    <subcellularLocation>
        <location evidence="1">Membrane</location>
        <topology evidence="1">Multi-pass membrane protein</topology>
    </subcellularLocation>
</comment>
<dbReference type="CDD" id="cd09325">
    <property type="entry name" value="TDT_C4-dicarb_trans"/>
    <property type="match status" value="1"/>
</dbReference>
<dbReference type="Pfam" id="PF03595">
    <property type="entry name" value="SLAC1"/>
    <property type="match status" value="1"/>
</dbReference>
<comment type="caution">
    <text evidence="6">The sequence shown here is derived from an EMBL/GenBank/DDBJ whole genome shotgun (WGS) entry which is preliminary data.</text>
</comment>
<organism evidence="6 7">
    <name type="scientific">Vibrio hippocampi</name>
    <dbReference type="NCBI Taxonomy" id="654686"/>
    <lineage>
        <taxon>Bacteria</taxon>
        <taxon>Pseudomonadati</taxon>
        <taxon>Pseudomonadota</taxon>
        <taxon>Gammaproteobacteria</taxon>
        <taxon>Vibrionales</taxon>
        <taxon>Vibrionaceae</taxon>
        <taxon>Vibrio</taxon>
    </lineage>
</organism>
<dbReference type="Gene3D" id="1.50.10.150">
    <property type="entry name" value="Voltage-dependent anion channel"/>
    <property type="match status" value="1"/>
</dbReference>
<dbReference type="Proteomes" id="UP000838160">
    <property type="component" value="Unassembled WGS sequence"/>
</dbReference>
<evidence type="ECO:0000256" key="2">
    <source>
        <dbReference type="ARBA" id="ARBA00022692"/>
    </source>
</evidence>
<evidence type="ECO:0000313" key="7">
    <source>
        <dbReference type="Proteomes" id="UP000838160"/>
    </source>
</evidence>
<feature type="transmembrane region" description="Helical" evidence="5">
    <location>
        <begin position="201"/>
        <end position="219"/>
    </location>
</feature>
<evidence type="ECO:0000313" key="6">
    <source>
        <dbReference type="EMBL" id="CAH0529705.1"/>
    </source>
</evidence>
<feature type="transmembrane region" description="Helical" evidence="5">
    <location>
        <begin position="168"/>
        <end position="189"/>
    </location>
</feature>
<evidence type="ECO:0000256" key="3">
    <source>
        <dbReference type="ARBA" id="ARBA00022989"/>
    </source>
</evidence>
<feature type="transmembrane region" description="Helical" evidence="5">
    <location>
        <begin position="257"/>
        <end position="274"/>
    </location>
</feature>
<dbReference type="InterPro" id="IPR052951">
    <property type="entry name" value="Tellurite_res_ion_channel"/>
</dbReference>
<evidence type="ECO:0000256" key="1">
    <source>
        <dbReference type="ARBA" id="ARBA00004141"/>
    </source>
</evidence>
<keyword evidence="2 5" id="KW-0812">Transmembrane</keyword>
<feature type="transmembrane region" description="Helical" evidence="5">
    <location>
        <begin position="294"/>
        <end position="315"/>
    </location>
</feature>
<dbReference type="InterPro" id="IPR038665">
    <property type="entry name" value="Voltage-dep_anion_channel_sf"/>
</dbReference>
<keyword evidence="4 5" id="KW-0472">Membrane</keyword>
<dbReference type="InterPro" id="IPR004695">
    <property type="entry name" value="SLAC1/Mae1/Ssu1/TehA"/>
</dbReference>
<feature type="transmembrane region" description="Helical" evidence="5">
    <location>
        <begin position="106"/>
        <end position="127"/>
    </location>
</feature>
<dbReference type="PANTHER" id="PTHR37955:SF1">
    <property type="entry name" value="DEP DOMAIN-CONTAINING PROTEIN"/>
    <property type="match status" value="1"/>
</dbReference>
<protein>
    <recommendedName>
        <fullName evidence="8">Tellurium resistance protein</fullName>
    </recommendedName>
</protein>
<name>A0ABM8ZN30_9VIBR</name>